<keyword evidence="2" id="KW-1185">Reference proteome</keyword>
<reference evidence="1" key="1">
    <citation type="submission" date="2023-04" db="EMBL/GenBank/DDBJ databases">
        <title>A chromosome-level genome assembly of the parasitoid wasp Eretmocerus hayati.</title>
        <authorList>
            <person name="Zhong Y."/>
            <person name="Liu S."/>
            <person name="Liu Y."/>
        </authorList>
    </citation>
    <scope>NUCLEOTIDE SEQUENCE</scope>
    <source>
        <strain evidence="1">ZJU_SS_LIU_2023</strain>
    </source>
</reference>
<gene>
    <name evidence="1" type="ORF">QAD02_013055</name>
</gene>
<evidence type="ECO:0000313" key="2">
    <source>
        <dbReference type="Proteomes" id="UP001239111"/>
    </source>
</evidence>
<sequence length="454" mass="52340">MDVEMSGIRDGKGDGGILRFTLRDDAVIRWTLTRSVVGEYARNMNLRCGLHTDDTYDFVHEQNLPSPLKRDEKDVLTVMKHISHRMTNPFDTIDCQPHFLNISNGIVASSEVEKLLLNSYEIGEKMLQNFLHNRFDSNRENRISSYDVIKKSSIKTFTDMEKKVVIKRSDEDDSKRTGTKSDLLHIIEKKVEENTVKDLDLVSQPACIIVDIMADIQSLNTKYMASFDDIGKYFVNAFEKLLQRYVEVHLIFDRYDDTINPKDLERSERYEQRFHHYDISASRPIPDWNKILSSDENKKSLILFLCRYIEEKLVIVENANHPRKVYSSGGYEDRLITQEITSSGSSAFQELFCNHTEADTRIIPHLMKIGNEYPNSQVIVKSLETDVFILLIGHSRKMPTSIKLWFYTGKVTLKADLRRYIPIHTISDALGDELISALLSVHALSGCDTTAYFF</sequence>
<dbReference type="Proteomes" id="UP001239111">
    <property type="component" value="Chromosome 2"/>
</dbReference>
<proteinExistence type="predicted"/>
<evidence type="ECO:0000313" key="1">
    <source>
        <dbReference type="EMBL" id="KAJ8677268.1"/>
    </source>
</evidence>
<protein>
    <submittedName>
        <fullName evidence="1">Uncharacterized protein</fullName>
    </submittedName>
</protein>
<name>A0ACC2P2D4_9HYME</name>
<organism evidence="1 2">
    <name type="scientific">Eretmocerus hayati</name>
    <dbReference type="NCBI Taxonomy" id="131215"/>
    <lineage>
        <taxon>Eukaryota</taxon>
        <taxon>Metazoa</taxon>
        <taxon>Ecdysozoa</taxon>
        <taxon>Arthropoda</taxon>
        <taxon>Hexapoda</taxon>
        <taxon>Insecta</taxon>
        <taxon>Pterygota</taxon>
        <taxon>Neoptera</taxon>
        <taxon>Endopterygota</taxon>
        <taxon>Hymenoptera</taxon>
        <taxon>Apocrita</taxon>
        <taxon>Proctotrupomorpha</taxon>
        <taxon>Chalcidoidea</taxon>
        <taxon>Aphelinidae</taxon>
        <taxon>Aphelininae</taxon>
        <taxon>Eretmocerus</taxon>
    </lineage>
</organism>
<dbReference type="EMBL" id="CM056742">
    <property type="protein sequence ID" value="KAJ8677268.1"/>
    <property type="molecule type" value="Genomic_DNA"/>
</dbReference>
<accession>A0ACC2P2D4</accession>
<comment type="caution">
    <text evidence="1">The sequence shown here is derived from an EMBL/GenBank/DDBJ whole genome shotgun (WGS) entry which is preliminary data.</text>
</comment>